<keyword evidence="2" id="KW-1185">Reference proteome</keyword>
<dbReference type="PANTHER" id="PTHR48098">
    <property type="entry name" value="ENTEROCHELIN ESTERASE-RELATED"/>
    <property type="match status" value="1"/>
</dbReference>
<dbReference type="EMBL" id="OBDZ01000026">
    <property type="protein sequence ID" value="SNY40168.1"/>
    <property type="molecule type" value="Genomic_DNA"/>
</dbReference>
<dbReference type="OrthoDB" id="9777383at2"/>
<organism evidence="1 2">
    <name type="scientific">Orenia metallireducens</name>
    <dbReference type="NCBI Taxonomy" id="1413210"/>
    <lineage>
        <taxon>Bacteria</taxon>
        <taxon>Bacillati</taxon>
        <taxon>Bacillota</taxon>
        <taxon>Clostridia</taxon>
        <taxon>Halanaerobiales</taxon>
        <taxon>Halobacteroidaceae</taxon>
        <taxon>Orenia</taxon>
    </lineage>
</organism>
<evidence type="ECO:0000313" key="2">
    <source>
        <dbReference type="Proteomes" id="UP000219573"/>
    </source>
</evidence>
<name>A0A285HWQ3_9FIRM</name>
<dbReference type="Proteomes" id="UP000219573">
    <property type="component" value="Unassembled WGS sequence"/>
</dbReference>
<protein>
    <submittedName>
        <fullName evidence="1">Enterochelin esterase</fullName>
    </submittedName>
</protein>
<dbReference type="InterPro" id="IPR029058">
    <property type="entry name" value="AB_hydrolase_fold"/>
</dbReference>
<dbReference type="GO" id="GO:0016747">
    <property type="term" value="F:acyltransferase activity, transferring groups other than amino-acyl groups"/>
    <property type="evidence" value="ECO:0007669"/>
    <property type="project" value="TreeGrafter"/>
</dbReference>
<dbReference type="PROSITE" id="PS51257">
    <property type="entry name" value="PROKAR_LIPOPROTEIN"/>
    <property type="match status" value="1"/>
</dbReference>
<dbReference type="Gene3D" id="3.40.50.1820">
    <property type="entry name" value="alpha/beta hydrolase"/>
    <property type="match status" value="1"/>
</dbReference>
<dbReference type="InterPro" id="IPR050583">
    <property type="entry name" value="Mycobacterial_A85_antigen"/>
</dbReference>
<sequence>MKINLRQGVLVYLLALMVIGLLGGCKNAEYDELMTTVEYYSETTGQTRKANVILPAGYDESKEYPVLYLLHGLGGDCNEWLAADPLYIIGNLIETGQAEEMIVVMPNVRARKDDSPNPPDVFTLEHYKAFDNFINDLSNDLMPYIEANYSIKKGRKNTAIAGLSMGGRESLYIGFTLPEKFGYIGAFSPAYGILPYTNFGITEEGLFTEETFKLPEKYSNNTYVMIVTGKSDTLVKDEPFRYHQALEDNCVEHVYYERAGGHDFTVWRPALDNFVKNIFHD</sequence>
<evidence type="ECO:0000313" key="1">
    <source>
        <dbReference type="EMBL" id="SNY40168.1"/>
    </source>
</evidence>
<dbReference type="SUPFAM" id="SSF53474">
    <property type="entry name" value="alpha/beta-Hydrolases"/>
    <property type="match status" value="1"/>
</dbReference>
<gene>
    <name evidence="1" type="ORF">SAMN06265827_12651</name>
</gene>
<reference evidence="2" key="1">
    <citation type="submission" date="2017-09" db="EMBL/GenBank/DDBJ databases">
        <authorList>
            <person name="Varghese N."/>
            <person name="Submissions S."/>
        </authorList>
    </citation>
    <scope>NUCLEOTIDE SEQUENCE [LARGE SCALE GENOMIC DNA]</scope>
    <source>
        <strain evidence="2">MSL47</strain>
    </source>
</reference>
<proteinExistence type="predicted"/>
<dbReference type="AlphaFoldDB" id="A0A285HWQ3"/>
<dbReference type="PANTHER" id="PTHR48098:SF1">
    <property type="entry name" value="DIACYLGLYCEROL ACYLTRANSFERASE_MYCOLYLTRANSFERASE AG85A"/>
    <property type="match status" value="1"/>
</dbReference>
<dbReference type="RefSeq" id="WP_097018960.1">
    <property type="nucleotide sequence ID" value="NZ_OBDZ01000026.1"/>
</dbReference>
<accession>A0A285HWQ3</accession>
<dbReference type="InterPro" id="IPR000801">
    <property type="entry name" value="Esterase-like"/>
</dbReference>
<dbReference type="Pfam" id="PF00756">
    <property type="entry name" value="Esterase"/>
    <property type="match status" value="1"/>
</dbReference>